<dbReference type="GO" id="GO:0051792">
    <property type="term" value="P:medium-chain fatty acid biosynthetic process"/>
    <property type="evidence" value="ECO:0007669"/>
    <property type="project" value="TreeGrafter"/>
</dbReference>
<dbReference type="GO" id="GO:0048240">
    <property type="term" value="P:sperm capacitation"/>
    <property type="evidence" value="ECO:0007669"/>
    <property type="project" value="TreeGrafter"/>
</dbReference>
<dbReference type="GO" id="GO:0043401">
    <property type="term" value="P:steroid hormone receptor signaling pathway"/>
    <property type="evidence" value="ECO:0007669"/>
    <property type="project" value="TreeGrafter"/>
</dbReference>
<dbReference type="GO" id="GO:0047372">
    <property type="term" value="F:monoacylglycerol lipase activity"/>
    <property type="evidence" value="ECO:0007669"/>
    <property type="project" value="TreeGrafter"/>
</dbReference>
<dbReference type="Proteomes" id="UP000440578">
    <property type="component" value="Unassembled WGS sequence"/>
</dbReference>
<keyword evidence="4" id="KW-1185">Reference proteome</keyword>
<name>A0A6A4W3Z7_AMPAM</name>
<comment type="similarity">
    <text evidence="1">Belongs to the AB hydrolase superfamily. AB hydrolase 4 family.</text>
</comment>
<reference evidence="3 4" key="1">
    <citation type="submission" date="2019-07" db="EMBL/GenBank/DDBJ databases">
        <title>Draft genome assembly of a fouling barnacle, Amphibalanus amphitrite (Darwin, 1854): The first reference genome for Thecostraca.</title>
        <authorList>
            <person name="Kim W."/>
        </authorList>
    </citation>
    <scope>NUCLEOTIDE SEQUENCE [LARGE SCALE GENOMIC DNA]</scope>
    <source>
        <strain evidence="3">SNU_AA5</strain>
        <tissue evidence="3">Soma without cirri and trophi</tissue>
    </source>
</reference>
<proteinExistence type="inferred from homology"/>
<dbReference type="OrthoDB" id="5954035at2759"/>
<dbReference type="GO" id="GO:0097524">
    <property type="term" value="C:sperm plasma membrane"/>
    <property type="evidence" value="ECO:0007669"/>
    <property type="project" value="TreeGrafter"/>
</dbReference>
<sequence length="191" mass="21360">MTELLHHALLQSTRYVPTPLWGLSGHLQTIVHAVVGRVRTRQRESVRRFSRLADGATLTWDEWTPLDEHPAAGDYTIAVCPGIGNSSETVYIWSFVHYACMHGYRCVVLNHLGALRSVKVTSPRIFCYGRTEELDVMLKSHVTRYPTTQMVLVGFSMGGNIVTKYMGQPGVRRAPNILGAVSICQGYDAQR</sequence>
<dbReference type="EMBL" id="VIIS01001476">
    <property type="protein sequence ID" value="KAF0297712.1"/>
    <property type="molecule type" value="Genomic_DNA"/>
</dbReference>
<dbReference type="PANTHER" id="PTHR10794:SF45">
    <property type="entry name" value="MONOACYLGLYCEROL LIPASE ABHD2"/>
    <property type="match status" value="1"/>
</dbReference>
<dbReference type="GO" id="GO:0051793">
    <property type="term" value="P:medium-chain fatty acid catabolic process"/>
    <property type="evidence" value="ECO:0007669"/>
    <property type="project" value="TreeGrafter"/>
</dbReference>
<dbReference type="SUPFAM" id="SSF53474">
    <property type="entry name" value="alpha/beta-Hydrolases"/>
    <property type="match status" value="1"/>
</dbReference>
<dbReference type="Gene3D" id="3.40.50.1820">
    <property type="entry name" value="alpha/beta hydrolase"/>
    <property type="match status" value="1"/>
</dbReference>
<dbReference type="GO" id="GO:0036126">
    <property type="term" value="C:sperm flagellum"/>
    <property type="evidence" value="ECO:0007669"/>
    <property type="project" value="TreeGrafter"/>
</dbReference>
<dbReference type="PANTHER" id="PTHR10794">
    <property type="entry name" value="ABHYDROLASE DOMAIN-CONTAINING PROTEIN"/>
    <property type="match status" value="1"/>
</dbReference>
<dbReference type="Pfam" id="PF00561">
    <property type="entry name" value="Abhydrolase_1"/>
    <property type="match status" value="1"/>
</dbReference>
<evidence type="ECO:0000256" key="1">
    <source>
        <dbReference type="ARBA" id="ARBA00010884"/>
    </source>
</evidence>
<dbReference type="InterPro" id="IPR050960">
    <property type="entry name" value="AB_hydrolase_4_sf"/>
</dbReference>
<dbReference type="InterPro" id="IPR029058">
    <property type="entry name" value="AB_hydrolase_fold"/>
</dbReference>
<evidence type="ECO:0000259" key="2">
    <source>
        <dbReference type="Pfam" id="PF00561"/>
    </source>
</evidence>
<dbReference type="GO" id="GO:0046464">
    <property type="term" value="P:acylglycerol catabolic process"/>
    <property type="evidence" value="ECO:0007669"/>
    <property type="project" value="TreeGrafter"/>
</dbReference>
<gene>
    <name evidence="3" type="primary">Hydr2_1</name>
    <name evidence="3" type="ORF">FJT64_000527</name>
</gene>
<organism evidence="3 4">
    <name type="scientific">Amphibalanus amphitrite</name>
    <name type="common">Striped barnacle</name>
    <name type="synonym">Balanus amphitrite</name>
    <dbReference type="NCBI Taxonomy" id="1232801"/>
    <lineage>
        <taxon>Eukaryota</taxon>
        <taxon>Metazoa</taxon>
        <taxon>Ecdysozoa</taxon>
        <taxon>Arthropoda</taxon>
        <taxon>Crustacea</taxon>
        <taxon>Multicrustacea</taxon>
        <taxon>Cirripedia</taxon>
        <taxon>Thoracica</taxon>
        <taxon>Thoracicalcarea</taxon>
        <taxon>Balanomorpha</taxon>
        <taxon>Balanoidea</taxon>
        <taxon>Balanidae</taxon>
        <taxon>Amphibalaninae</taxon>
        <taxon>Amphibalanus</taxon>
    </lineage>
</organism>
<evidence type="ECO:0000313" key="3">
    <source>
        <dbReference type="EMBL" id="KAF0297712.1"/>
    </source>
</evidence>
<keyword evidence="3" id="KW-0378">Hydrolase</keyword>
<protein>
    <submittedName>
        <fullName evidence="3">Abhydrolase domain-containing protein 2</fullName>
    </submittedName>
</protein>
<dbReference type="AlphaFoldDB" id="A0A6A4W3Z7"/>
<evidence type="ECO:0000313" key="4">
    <source>
        <dbReference type="Proteomes" id="UP000440578"/>
    </source>
</evidence>
<accession>A0A6A4W3Z7</accession>
<feature type="domain" description="AB hydrolase-1" evidence="2">
    <location>
        <begin position="77"/>
        <end position="185"/>
    </location>
</feature>
<dbReference type="GO" id="GO:0008126">
    <property type="term" value="F:acetylesterase activity"/>
    <property type="evidence" value="ECO:0007669"/>
    <property type="project" value="TreeGrafter"/>
</dbReference>
<dbReference type="InterPro" id="IPR000073">
    <property type="entry name" value="AB_hydrolase_1"/>
</dbReference>
<comment type="caution">
    <text evidence="3">The sequence shown here is derived from an EMBL/GenBank/DDBJ whole genome shotgun (WGS) entry which is preliminary data.</text>
</comment>